<dbReference type="OrthoDB" id="9810361at2"/>
<dbReference type="AlphaFoldDB" id="A0A1I0VJH3"/>
<dbReference type="RefSeq" id="WP_090038480.1">
    <property type="nucleotide sequence ID" value="NZ_FOKI01000002.1"/>
</dbReference>
<organism evidence="1 2">
    <name type="scientific">Clostridium frigidicarnis</name>
    <dbReference type="NCBI Taxonomy" id="84698"/>
    <lineage>
        <taxon>Bacteria</taxon>
        <taxon>Bacillati</taxon>
        <taxon>Bacillota</taxon>
        <taxon>Clostridia</taxon>
        <taxon>Eubacteriales</taxon>
        <taxon>Clostridiaceae</taxon>
        <taxon>Clostridium</taxon>
    </lineage>
</organism>
<dbReference type="Gene3D" id="3.10.450.50">
    <property type="match status" value="1"/>
</dbReference>
<dbReference type="InterPro" id="IPR005358">
    <property type="entry name" value="Puta_zinc/iron-chelating_dom"/>
</dbReference>
<reference evidence="1 2" key="1">
    <citation type="submission" date="2016-10" db="EMBL/GenBank/DDBJ databases">
        <authorList>
            <person name="de Groot N.N."/>
        </authorList>
    </citation>
    <scope>NUCLEOTIDE SEQUENCE [LARGE SCALE GENOMIC DNA]</scope>
    <source>
        <strain evidence="1 2">DSM 12271</strain>
    </source>
</reference>
<protein>
    <recommendedName>
        <fullName evidence="3">Zinc-or iron-chelating domain-containing protein</fullName>
    </recommendedName>
</protein>
<dbReference type="STRING" id="84698.SAMN04488528_1002107"/>
<evidence type="ECO:0008006" key="3">
    <source>
        <dbReference type="Google" id="ProtNLM"/>
    </source>
</evidence>
<evidence type="ECO:0000313" key="2">
    <source>
        <dbReference type="Proteomes" id="UP000198619"/>
    </source>
</evidence>
<dbReference type="Pfam" id="PF02810">
    <property type="entry name" value="SEC-C"/>
    <property type="match status" value="1"/>
</dbReference>
<dbReference type="Proteomes" id="UP000198619">
    <property type="component" value="Unassembled WGS sequence"/>
</dbReference>
<proteinExistence type="predicted"/>
<evidence type="ECO:0000313" key="1">
    <source>
        <dbReference type="EMBL" id="SFA76348.1"/>
    </source>
</evidence>
<sequence length="283" mass="32860">MEKTYKKEKEIKISRNELCPCNSGKIHKECCLQKKHKYFTLGKNYEGKEIIFNNTKNMDIYDNIADYGLSNIFCLDDNEFLNLSNGLIVVKDIYTMADKGIEQFSSYAPCSKGCSHCCSLYLECTPVEAELIRRHLKETRTEEELIEIKSYIDKINNNVRTADSPHNMKEEELRNMYHKYLKENNPCMFLNGEGACSIYEVRPLRCRSFIVFSSSEECIGHDEIVTPSLPPVYISNLVMDALSTKIARFKKLSYRGKDGLEKPIKRCLVQWFKNGFEDIDRDL</sequence>
<accession>A0A1I0VJH3</accession>
<name>A0A1I0VJH3_9CLOT</name>
<keyword evidence="2" id="KW-1185">Reference proteome</keyword>
<gene>
    <name evidence="1" type="ORF">SAMN04488528_1002107</name>
</gene>
<dbReference type="Pfam" id="PF03692">
    <property type="entry name" value="CxxCxxCC"/>
    <property type="match status" value="1"/>
</dbReference>
<dbReference type="InterPro" id="IPR004027">
    <property type="entry name" value="SEC_C_motif"/>
</dbReference>
<dbReference type="SUPFAM" id="SSF103642">
    <property type="entry name" value="Sec-C motif"/>
    <property type="match status" value="1"/>
</dbReference>
<dbReference type="EMBL" id="FOKI01000002">
    <property type="protein sequence ID" value="SFA76348.1"/>
    <property type="molecule type" value="Genomic_DNA"/>
</dbReference>